<evidence type="ECO:0000256" key="3">
    <source>
        <dbReference type="ARBA" id="ARBA00023163"/>
    </source>
</evidence>
<dbReference type="InterPro" id="IPR036390">
    <property type="entry name" value="WH_DNA-bd_sf"/>
</dbReference>
<accession>A0A1H3TU34</accession>
<evidence type="ECO:0000256" key="2">
    <source>
        <dbReference type="ARBA" id="ARBA00023125"/>
    </source>
</evidence>
<sequence>MAAGDVAASPPLTRTLARAARAVTASVEQVVRPEGLTFDQWLVVETLAAEGSLAMAELGERTMITGPTLTRLVDRLVTTALVYREVDPADRRKVMVHLSRRGEALHRAVAPKVAEVEQHLLGGLKRAGAVLEALEGMAER</sequence>
<dbReference type="InterPro" id="IPR039422">
    <property type="entry name" value="MarR/SlyA-like"/>
</dbReference>
<dbReference type="AlphaFoldDB" id="A0A1H3TU34"/>
<dbReference type="PANTHER" id="PTHR33164">
    <property type="entry name" value="TRANSCRIPTIONAL REGULATOR, MARR FAMILY"/>
    <property type="match status" value="1"/>
</dbReference>
<feature type="domain" description="HTH marR-type" evidence="4">
    <location>
        <begin position="9"/>
        <end position="140"/>
    </location>
</feature>
<dbReference type="Pfam" id="PF12802">
    <property type="entry name" value="MarR_2"/>
    <property type="match status" value="1"/>
</dbReference>
<dbReference type="InterPro" id="IPR000835">
    <property type="entry name" value="HTH_MarR-typ"/>
</dbReference>
<dbReference type="RefSeq" id="WP_093278449.1">
    <property type="nucleotide sequence ID" value="NZ_FNOK01000092.1"/>
</dbReference>
<keyword evidence="1" id="KW-0805">Transcription regulation</keyword>
<evidence type="ECO:0000313" key="6">
    <source>
        <dbReference type="Proteomes" id="UP000199529"/>
    </source>
</evidence>
<dbReference type="GO" id="GO:0003700">
    <property type="term" value="F:DNA-binding transcription factor activity"/>
    <property type="evidence" value="ECO:0007669"/>
    <property type="project" value="InterPro"/>
</dbReference>
<evidence type="ECO:0000259" key="4">
    <source>
        <dbReference type="PROSITE" id="PS50995"/>
    </source>
</evidence>
<evidence type="ECO:0000256" key="1">
    <source>
        <dbReference type="ARBA" id="ARBA00023015"/>
    </source>
</evidence>
<keyword evidence="6" id="KW-1185">Reference proteome</keyword>
<dbReference type="SMART" id="SM00347">
    <property type="entry name" value="HTH_MARR"/>
    <property type="match status" value="1"/>
</dbReference>
<dbReference type="OrthoDB" id="4629660at2"/>
<dbReference type="GO" id="GO:0003677">
    <property type="term" value="F:DNA binding"/>
    <property type="evidence" value="ECO:0007669"/>
    <property type="project" value="UniProtKB-KW"/>
</dbReference>
<reference evidence="6" key="1">
    <citation type="submission" date="2016-10" db="EMBL/GenBank/DDBJ databases">
        <authorList>
            <person name="Varghese N."/>
            <person name="Submissions S."/>
        </authorList>
    </citation>
    <scope>NUCLEOTIDE SEQUENCE [LARGE SCALE GENOMIC DNA]</scope>
    <source>
        <strain evidence="6">CGMCC 4.3530</strain>
    </source>
</reference>
<proteinExistence type="predicted"/>
<dbReference type="InterPro" id="IPR036388">
    <property type="entry name" value="WH-like_DNA-bd_sf"/>
</dbReference>
<name>A0A1H3TU34_9PSEU</name>
<protein>
    <submittedName>
        <fullName evidence="5">DNA-binding transcriptional regulator, MarR family</fullName>
    </submittedName>
</protein>
<evidence type="ECO:0000313" key="5">
    <source>
        <dbReference type="EMBL" id="SDZ53488.1"/>
    </source>
</evidence>
<dbReference type="PRINTS" id="PR00598">
    <property type="entry name" value="HTHMARR"/>
</dbReference>
<dbReference type="PROSITE" id="PS50995">
    <property type="entry name" value="HTH_MARR_2"/>
    <property type="match status" value="1"/>
</dbReference>
<dbReference type="PANTHER" id="PTHR33164:SF64">
    <property type="entry name" value="TRANSCRIPTIONAL REGULATOR SLYA"/>
    <property type="match status" value="1"/>
</dbReference>
<organism evidence="5 6">
    <name type="scientific">Saccharopolyspora shandongensis</name>
    <dbReference type="NCBI Taxonomy" id="418495"/>
    <lineage>
        <taxon>Bacteria</taxon>
        <taxon>Bacillati</taxon>
        <taxon>Actinomycetota</taxon>
        <taxon>Actinomycetes</taxon>
        <taxon>Pseudonocardiales</taxon>
        <taxon>Pseudonocardiaceae</taxon>
        <taxon>Saccharopolyspora</taxon>
    </lineage>
</organism>
<keyword evidence="2 5" id="KW-0238">DNA-binding</keyword>
<dbReference type="Proteomes" id="UP000199529">
    <property type="component" value="Unassembled WGS sequence"/>
</dbReference>
<dbReference type="GO" id="GO:0006950">
    <property type="term" value="P:response to stress"/>
    <property type="evidence" value="ECO:0007669"/>
    <property type="project" value="TreeGrafter"/>
</dbReference>
<dbReference type="STRING" id="418495.SAMN05216215_109210"/>
<keyword evidence="3" id="KW-0804">Transcription</keyword>
<dbReference type="EMBL" id="FNOK01000092">
    <property type="protein sequence ID" value="SDZ53488.1"/>
    <property type="molecule type" value="Genomic_DNA"/>
</dbReference>
<dbReference type="SUPFAM" id="SSF46785">
    <property type="entry name" value="Winged helix' DNA-binding domain"/>
    <property type="match status" value="1"/>
</dbReference>
<dbReference type="Gene3D" id="1.10.10.10">
    <property type="entry name" value="Winged helix-like DNA-binding domain superfamily/Winged helix DNA-binding domain"/>
    <property type="match status" value="1"/>
</dbReference>
<gene>
    <name evidence="5" type="ORF">SAMN05216215_109210</name>
</gene>